<keyword evidence="7" id="KW-0479">Metal-binding</keyword>
<dbReference type="EC" id="1.14.12.17" evidence="3"/>
<proteinExistence type="inferred from homology"/>
<dbReference type="InterPro" id="IPR009050">
    <property type="entry name" value="Globin-like_sf"/>
</dbReference>
<dbReference type="Pfam" id="PF00970">
    <property type="entry name" value="FAD_binding_6"/>
    <property type="match status" value="1"/>
</dbReference>
<sequence>MLSESSAEIVRATLPAVNAHAVEITAEFYSAMFEAHPELLDLFNRGNQANGAQKQALAAAVVAFAEHLVGQRQAPFGPIAERIAHKHVSLGMTAEQYPIVGRHLLAAVVKVLGEAVTDEVLAAWDEVYWLCACQLIAAEARLYREAEVEPAHPWRQWRVAKRSDETEDTASFTLVPHDGGVVPDFLPGQYVSVAVTLPDGRRQPRQYSLSQGPGRGSLRITVRRVPGEGGAPAGEVSNYLYDHVQADDVVLVGPPAGDLVLDAGEDPVLLVSAGIGITPMAAMLDHIAHTQPFREVVAVHADRSPARHALRSDIDHAGAQLRSFRQMVWYEADPTPGARAGLVEVDALPLPDNALVYLCGPLPFMAAMRTGLIARGVPAARIRTEVFGPGMLDA</sequence>
<evidence type="ECO:0000256" key="12">
    <source>
        <dbReference type="ARBA" id="ARBA00048649"/>
    </source>
</evidence>
<dbReference type="InterPro" id="IPR017938">
    <property type="entry name" value="Riboflavin_synthase-like_b-brl"/>
</dbReference>
<evidence type="ECO:0000259" key="16">
    <source>
        <dbReference type="PROSITE" id="PS51384"/>
    </source>
</evidence>
<dbReference type="OrthoDB" id="9801223at2"/>
<keyword evidence="14" id="KW-0813">Transport</keyword>
<feature type="domain" description="FAD-binding FR-type" evidence="16">
    <location>
        <begin position="152"/>
        <end position="262"/>
    </location>
</feature>
<dbReference type="InterPro" id="IPR017927">
    <property type="entry name" value="FAD-bd_FR_type"/>
</dbReference>
<keyword evidence="9" id="KW-0408">Iron</keyword>
<evidence type="ECO:0000256" key="3">
    <source>
        <dbReference type="ARBA" id="ARBA00012229"/>
    </source>
</evidence>
<dbReference type="SUPFAM" id="SSF52343">
    <property type="entry name" value="Ferredoxin reductase-like, C-terminal NADP-linked domain"/>
    <property type="match status" value="1"/>
</dbReference>
<reference evidence="17 18" key="1">
    <citation type="submission" date="2019-07" db="EMBL/GenBank/DDBJ databases">
        <authorList>
            <person name="Duangmal K."/>
            <person name="Teo W.F.A."/>
        </authorList>
    </citation>
    <scope>NUCLEOTIDE SEQUENCE [LARGE SCALE GENOMIC DNA]</scope>
    <source>
        <strain evidence="17 18">TBRC 6029</strain>
    </source>
</reference>
<keyword evidence="8" id="KW-0521">NADP</keyword>
<evidence type="ECO:0000256" key="13">
    <source>
        <dbReference type="ARBA" id="ARBA00049433"/>
    </source>
</evidence>
<dbReference type="GO" id="GO:0019825">
    <property type="term" value="F:oxygen binding"/>
    <property type="evidence" value="ECO:0007669"/>
    <property type="project" value="InterPro"/>
</dbReference>
<dbReference type="PANTHER" id="PTHR43396:SF3">
    <property type="entry name" value="FLAVOHEMOPROTEIN"/>
    <property type="match status" value="1"/>
</dbReference>
<dbReference type="GO" id="GO:0071949">
    <property type="term" value="F:FAD binding"/>
    <property type="evidence" value="ECO:0007669"/>
    <property type="project" value="TreeGrafter"/>
</dbReference>
<feature type="domain" description="Globin" evidence="15">
    <location>
        <begin position="1"/>
        <end position="140"/>
    </location>
</feature>
<comment type="similarity">
    <text evidence="14">Belongs to the globin family.</text>
</comment>
<dbReference type="PRINTS" id="PR00410">
    <property type="entry name" value="PHEHYDRXLASE"/>
</dbReference>
<comment type="similarity">
    <text evidence="2">In the C-terminal section; belongs to the flavoprotein pyridine nucleotide cytochrome reductase family.</text>
</comment>
<dbReference type="PANTHER" id="PTHR43396">
    <property type="entry name" value="FLAVOHEMOPROTEIN"/>
    <property type="match status" value="1"/>
</dbReference>
<evidence type="ECO:0000256" key="10">
    <source>
        <dbReference type="ARBA" id="ARBA00023014"/>
    </source>
</evidence>
<dbReference type="GO" id="GO:0008941">
    <property type="term" value="F:nitric oxide dioxygenase NAD(P)H activity"/>
    <property type="evidence" value="ECO:0007669"/>
    <property type="project" value="UniProtKB-EC"/>
</dbReference>
<dbReference type="InterPro" id="IPR012292">
    <property type="entry name" value="Globin/Proto"/>
</dbReference>
<organism evidence="17 18">
    <name type="scientific">Amycolatopsis rhizosphaerae</name>
    <dbReference type="NCBI Taxonomy" id="2053003"/>
    <lineage>
        <taxon>Bacteria</taxon>
        <taxon>Bacillati</taxon>
        <taxon>Actinomycetota</taxon>
        <taxon>Actinomycetes</taxon>
        <taxon>Pseudonocardiales</taxon>
        <taxon>Pseudonocardiaceae</taxon>
        <taxon>Amycolatopsis</taxon>
    </lineage>
</organism>
<keyword evidence="4 14" id="KW-0349">Heme</keyword>
<dbReference type="GO" id="GO:0020037">
    <property type="term" value="F:heme binding"/>
    <property type="evidence" value="ECO:0007669"/>
    <property type="project" value="InterPro"/>
</dbReference>
<accession>A0A558CRS7</accession>
<evidence type="ECO:0000256" key="1">
    <source>
        <dbReference type="ARBA" id="ARBA00001970"/>
    </source>
</evidence>
<dbReference type="RefSeq" id="WP_144588528.1">
    <property type="nucleotide sequence ID" value="NZ_VJWX01000125.1"/>
</dbReference>
<evidence type="ECO:0000313" key="17">
    <source>
        <dbReference type="EMBL" id="TVT51467.1"/>
    </source>
</evidence>
<dbReference type="InterPro" id="IPR000971">
    <property type="entry name" value="Globin"/>
</dbReference>
<dbReference type="Gene3D" id="1.10.490.10">
    <property type="entry name" value="Globins"/>
    <property type="match status" value="1"/>
</dbReference>
<keyword evidence="18" id="KW-1185">Reference proteome</keyword>
<dbReference type="PROSITE" id="PS51384">
    <property type="entry name" value="FAD_FR"/>
    <property type="match status" value="1"/>
</dbReference>
<dbReference type="FunFam" id="1.10.490.10:FF:000003">
    <property type="entry name" value="Flavohemoprotein"/>
    <property type="match status" value="1"/>
</dbReference>
<dbReference type="SUPFAM" id="SSF46458">
    <property type="entry name" value="Globin-like"/>
    <property type="match status" value="1"/>
</dbReference>
<dbReference type="InterPro" id="IPR008333">
    <property type="entry name" value="Cbr1-like_FAD-bd_dom"/>
</dbReference>
<evidence type="ECO:0000256" key="11">
    <source>
        <dbReference type="ARBA" id="ARBA00023027"/>
    </source>
</evidence>
<comment type="catalytic activity">
    <reaction evidence="12">
        <text>2 nitric oxide + NADH + 2 O2 = 2 nitrate + NAD(+) + H(+)</text>
        <dbReference type="Rhea" id="RHEA:19469"/>
        <dbReference type="ChEBI" id="CHEBI:15378"/>
        <dbReference type="ChEBI" id="CHEBI:15379"/>
        <dbReference type="ChEBI" id="CHEBI:16480"/>
        <dbReference type="ChEBI" id="CHEBI:17632"/>
        <dbReference type="ChEBI" id="CHEBI:57540"/>
        <dbReference type="ChEBI" id="CHEBI:57945"/>
        <dbReference type="EC" id="1.14.12.17"/>
    </reaction>
</comment>
<dbReference type="GO" id="GO:0005344">
    <property type="term" value="F:oxygen carrier activity"/>
    <property type="evidence" value="ECO:0007669"/>
    <property type="project" value="UniProtKB-KW"/>
</dbReference>
<dbReference type="Pfam" id="PF00042">
    <property type="entry name" value="Globin"/>
    <property type="match status" value="1"/>
</dbReference>
<dbReference type="GO" id="GO:0071500">
    <property type="term" value="P:cellular response to nitrosative stress"/>
    <property type="evidence" value="ECO:0007669"/>
    <property type="project" value="TreeGrafter"/>
</dbReference>
<evidence type="ECO:0000256" key="5">
    <source>
        <dbReference type="ARBA" id="ARBA00022621"/>
    </source>
</evidence>
<dbReference type="AlphaFoldDB" id="A0A558CRS7"/>
<dbReference type="Pfam" id="PF00175">
    <property type="entry name" value="NAD_binding_1"/>
    <property type="match status" value="1"/>
</dbReference>
<evidence type="ECO:0000256" key="8">
    <source>
        <dbReference type="ARBA" id="ARBA00022857"/>
    </source>
</evidence>
<keyword evidence="5 14" id="KW-0561">Oxygen transport</keyword>
<name>A0A558CRS7_9PSEU</name>
<comment type="catalytic activity">
    <reaction evidence="13">
        <text>2 nitric oxide + NADPH + 2 O2 = 2 nitrate + NADP(+) + H(+)</text>
        <dbReference type="Rhea" id="RHEA:19465"/>
        <dbReference type="ChEBI" id="CHEBI:15378"/>
        <dbReference type="ChEBI" id="CHEBI:15379"/>
        <dbReference type="ChEBI" id="CHEBI:16480"/>
        <dbReference type="ChEBI" id="CHEBI:17632"/>
        <dbReference type="ChEBI" id="CHEBI:57783"/>
        <dbReference type="ChEBI" id="CHEBI:58349"/>
        <dbReference type="EC" id="1.14.12.17"/>
    </reaction>
</comment>
<reference evidence="17 18" key="2">
    <citation type="submission" date="2019-08" db="EMBL/GenBank/DDBJ databases">
        <title>Amycolatopsis acidicola sp. nov., isolated from peat swamp forest soil.</title>
        <authorList>
            <person name="Srisuk N."/>
        </authorList>
    </citation>
    <scope>NUCLEOTIDE SEQUENCE [LARGE SCALE GENOMIC DNA]</scope>
    <source>
        <strain evidence="17 18">TBRC 6029</strain>
    </source>
</reference>
<keyword evidence="11" id="KW-0520">NAD</keyword>
<evidence type="ECO:0000313" key="18">
    <source>
        <dbReference type="Proteomes" id="UP000320011"/>
    </source>
</evidence>
<comment type="cofactor">
    <cofactor evidence="1">
        <name>heme b</name>
        <dbReference type="ChEBI" id="CHEBI:60344"/>
    </cofactor>
</comment>
<dbReference type="PROSITE" id="PS01033">
    <property type="entry name" value="GLOBIN"/>
    <property type="match status" value="1"/>
</dbReference>
<evidence type="ECO:0000256" key="2">
    <source>
        <dbReference type="ARBA" id="ARBA00006401"/>
    </source>
</evidence>
<dbReference type="CDD" id="cd06184">
    <property type="entry name" value="flavohem_like_fad_nad_binding"/>
    <property type="match status" value="1"/>
</dbReference>
<evidence type="ECO:0000259" key="15">
    <source>
        <dbReference type="PROSITE" id="PS01033"/>
    </source>
</evidence>
<protein>
    <recommendedName>
        <fullName evidence="3">nitric oxide dioxygenase</fullName>
        <ecNumber evidence="3">1.14.12.17</ecNumber>
    </recommendedName>
</protein>
<dbReference type="SUPFAM" id="SSF63380">
    <property type="entry name" value="Riboflavin synthase domain-like"/>
    <property type="match status" value="1"/>
</dbReference>
<evidence type="ECO:0000256" key="6">
    <source>
        <dbReference type="ARBA" id="ARBA00022714"/>
    </source>
</evidence>
<comment type="caution">
    <text evidence="17">The sequence shown here is derived from an EMBL/GenBank/DDBJ whole genome shotgun (WGS) entry which is preliminary data.</text>
</comment>
<keyword evidence="6" id="KW-0001">2Fe-2S</keyword>
<dbReference type="GO" id="GO:0046872">
    <property type="term" value="F:metal ion binding"/>
    <property type="evidence" value="ECO:0007669"/>
    <property type="project" value="UniProtKB-KW"/>
</dbReference>
<dbReference type="Proteomes" id="UP000320011">
    <property type="component" value="Unassembled WGS sequence"/>
</dbReference>
<keyword evidence="10" id="KW-0411">Iron-sulfur</keyword>
<dbReference type="EMBL" id="VJWX01000125">
    <property type="protein sequence ID" value="TVT51467.1"/>
    <property type="molecule type" value="Genomic_DNA"/>
</dbReference>
<dbReference type="InterPro" id="IPR039261">
    <property type="entry name" value="FNR_nucleotide-bd"/>
</dbReference>
<evidence type="ECO:0000256" key="7">
    <source>
        <dbReference type="ARBA" id="ARBA00022723"/>
    </source>
</evidence>
<dbReference type="GO" id="GO:0046210">
    <property type="term" value="P:nitric oxide catabolic process"/>
    <property type="evidence" value="ECO:0007669"/>
    <property type="project" value="TreeGrafter"/>
</dbReference>
<evidence type="ECO:0000256" key="14">
    <source>
        <dbReference type="RuleBase" id="RU000356"/>
    </source>
</evidence>
<evidence type="ECO:0000256" key="9">
    <source>
        <dbReference type="ARBA" id="ARBA00023004"/>
    </source>
</evidence>
<dbReference type="InterPro" id="IPR001433">
    <property type="entry name" value="OxRdtase_FAD/NAD-bd"/>
</dbReference>
<dbReference type="Gene3D" id="2.40.30.10">
    <property type="entry name" value="Translation factors"/>
    <property type="match status" value="1"/>
</dbReference>
<dbReference type="GO" id="GO:0051537">
    <property type="term" value="F:2 iron, 2 sulfur cluster binding"/>
    <property type="evidence" value="ECO:0007669"/>
    <property type="project" value="UniProtKB-KW"/>
</dbReference>
<gene>
    <name evidence="17" type="ORF">FNH05_14820</name>
</gene>
<evidence type="ECO:0000256" key="4">
    <source>
        <dbReference type="ARBA" id="ARBA00022617"/>
    </source>
</evidence>
<dbReference type="Gene3D" id="3.40.50.80">
    <property type="entry name" value="Nucleotide-binding domain of ferredoxin-NADP reductase (FNR) module"/>
    <property type="match status" value="1"/>
</dbReference>